<gene>
    <name evidence="7" type="ORF">J2Z31_003015</name>
</gene>
<evidence type="ECO:0000256" key="1">
    <source>
        <dbReference type="ARBA" id="ARBA00004651"/>
    </source>
</evidence>
<feature type="transmembrane region" description="Helical" evidence="5">
    <location>
        <begin position="231"/>
        <end position="247"/>
    </location>
</feature>
<feature type="transmembrane region" description="Helical" evidence="5">
    <location>
        <begin position="204"/>
        <end position="225"/>
    </location>
</feature>
<keyword evidence="3 5" id="KW-1133">Transmembrane helix</keyword>
<evidence type="ECO:0000313" key="8">
    <source>
        <dbReference type="Proteomes" id="UP000730739"/>
    </source>
</evidence>
<keyword evidence="5" id="KW-0813">Transport</keyword>
<organism evidence="7 8">
    <name type="scientific">Sinorhizobium kostiense</name>
    <dbReference type="NCBI Taxonomy" id="76747"/>
    <lineage>
        <taxon>Bacteria</taxon>
        <taxon>Pseudomonadati</taxon>
        <taxon>Pseudomonadota</taxon>
        <taxon>Alphaproteobacteria</taxon>
        <taxon>Hyphomicrobiales</taxon>
        <taxon>Rhizobiaceae</taxon>
        <taxon>Sinorhizobium/Ensifer group</taxon>
        <taxon>Sinorhizobium</taxon>
    </lineage>
</organism>
<feature type="transmembrane region" description="Helical" evidence="5">
    <location>
        <begin position="158"/>
        <end position="183"/>
    </location>
</feature>
<dbReference type="Proteomes" id="UP000730739">
    <property type="component" value="Unassembled WGS sequence"/>
</dbReference>
<sequence>MRAETMTATTEIQAPALNDSLLDSVRRDYFSSVGRTILTLVCLALILSALWFLVNWGLVNAVWFGTPEDCHKAAGACWAVITDRYRLIFFGLYPYEEQWRSALACLAILATVILSCVPFFWSAKRLPVLWALGYGLFYFLMKGGVFGMPVVLETQWGGLALTVFVFSSTVVIGMPLAIVLALLRRSRLPVVSTVTALFIDGIRSLPLLSILFTAAIILPLTLPGFLVGDKLYRVIIGAAVFFAVYQAEIIRSGIQSLPAGQEEAATALGLNYWQTISRIVLPQAFRFALPPTINQVVIAFMETALIVILGFFEITASGNAAFSTGGWKPFHTEVYSFVALIYFVFTYSLSMYGSYLERSMKLGLR</sequence>
<evidence type="ECO:0000259" key="6">
    <source>
        <dbReference type="PROSITE" id="PS50928"/>
    </source>
</evidence>
<protein>
    <submittedName>
        <fullName evidence="7">General L-amino acid transport system permease protein</fullName>
    </submittedName>
</protein>
<dbReference type="Pfam" id="PF00528">
    <property type="entry name" value="BPD_transp_1"/>
    <property type="match status" value="1"/>
</dbReference>
<evidence type="ECO:0000256" key="5">
    <source>
        <dbReference type="RuleBase" id="RU363032"/>
    </source>
</evidence>
<dbReference type="SUPFAM" id="SSF161098">
    <property type="entry name" value="MetI-like"/>
    <property type="match status" value="1"/>
</dbReference>
<dbReference type="PROSITE" id="PS50928">
    <property type="entry name" value="ABC_TM1"/>
    <property type="match status" value="1"/>
</dbReference>
<dbReference type="EMBL" id="JAGILA010000003">
    <property type="protein sequence ID" value="MBP2236501.1"/>
    <property type="molecule type" value="Genomic_DNA"/>
</dbReference>
<dbReference type="InterPro" id="IPR043429">
    <property type="entry name" value="ArtM/GltK/GlnP/TcyL/YhdX-like"/>
</dbReference>
<comment type="caution">
    <text evidence="7">The sequence shown here is derived from an EMBL/GenBank/DDBJ whole genome shotgun (WGS) entry which is preliminary data.</text>
</comment>
<name>A0ABS4R286_9HYPH</name>
<feature type="transmembrane region" description="Helical" evidence="5">
    <location>
        <begin position="128"/>
        <end position="152"/>
    </location>
</feature>
<dbReference type="InterPro" id="IPR000515">
    <property type="entry name" value="MetI-like"/>
</dbReference>
<evidence type="ECO:0000313" key="7">
    <source>
        <dbReference type="EMBL" id="MBP2236501.1"/>
    </source>
</evidence>
<proteinExistence type="inferred from homology"/>
<dbReference type="InterPro" id="IPR035906">
    <property type="entry name" value="MetI-like_sf"/>
</dbReference>
<feature type="transmembrane region" description="Helical" evidence="5">
    <location>
        <begin position="334"/>
        <end position="355"/>
    </location>
</feature>
<feature type="transmembrane region" description="Helical" evidence="5">
    <location>
        <begin position="99"/>
        <end position="121"/>
    </location>
</feature>
<keyword evidence="2 5" id="KW-0812">Transmembrane</keyword>
<dbReference type="Gene3D" id="1.10.3720.10">
    <property type="entry name" value="MetI-like"/>
    <property type="match status" value="1"/>
</dbReference>
<feature type="transmembrane region" description="Helical" evidence="5">
    <location>
        <begin position="296"/>
        <end position="314"/>
    </location>
</feature>
<feature type="transmembrane region" description="Helical" evidence="5">
    <location>
        <begin position="36"/>
        <end position="54"/>
    </location>
</feature>
<accession>A0ABS4R286</accession>
<comment type="similarity">
    <text evidence="5">Belongs to the binding-protein-dependent transport system permease family.</text>
</comment>
<evidence type="ECO:0000256" key="3">
    <source>
        <dbReference type="ARBA" id="ARBA00022989"/>
    </source>
</evidence>
<reference evidence="7 8" key="1">
    <citation type="submission" date="2021-03" db="EMBL/GenBank/DDBJ databases">
        <title>Genomic Encyclopedia of Type Strains, Phase IV (KMG-IV): sequencing the most valuable type-strain genomes for metagenomic binning, comparative biology and taxonomic classification.</title>
        <authorList>
            <person name="Goeker M."/>
        </authorList>
    </citation>
    <scope>NUCLEOTIDE SEQUENCE [LARGE SCALE GENOMIC DNA]</scope>
    <source>
        <strain evidence="7 8">DSM 13372</strain>
    </source>
</reference>
<feature type="domain" description="ABC transmembrane type-1" evidence="6">
    <location>
        <begin position="159"/>
        <end position="353"/>
    </location>
</feature>
<dbReference type="CDD" id="cd06261">
    <property type="entry name" value="TM_PBP2"/>
    <property type="match status" value="1"/>
</dbReference>
<evidence type="ECO:0000256" key="2">
    <source>
        <dbReference type="ARBA" id="ARBA00022692"/>
    </source>
</evidence>
<evidence type="ECO:0000256" key="4">
    <source>
        <dbReference type="ARBA" id="ARBA00023136"/>
    </source>
</evidence>
<keyword evidence="4 5" id="KW-0472">Membrane</keyword>
<keyword evidence="8" id="KW-1185">Reference proteome</keyword>
<dbReference type="PANTHER" id="PTHR30614">
    <property type="entry name" value="MEMBRANE COMPONENT OF AMINO ACID ABC TRANSPORTER"/>
    <property type="match status" value="1"/>
</dbReference>
<dbReference type="PANTHER" id="PTHR30614:SF41">
    <property type="entry name" value="INNER MEMBRANE AMINO-ACID ABC TRANSPORTER PERMEASE PROTEIN YHDY"/>
    <property type="match status" value="1"/>
</dbReference>
<dbReference type="RefSeq" id="WP_234710703.1">
    <property type="nucleotide sequence ID" value="NZ_JAGILA010000003.1"/>
</dbReference>
<comment type="subcellular location">
    <subcellularLocation>
        <location evidence="1 5">Cell membrane</location>
        <topology evidence="1 5">Multi-pass membrane protein</topology>
    </subcellularLocation>
</comment>